<dbReference type="PANTHER" id="PTHR12110:SF52">
    <property type="entry name" value="XYLOSE ISOMERASE"/>
    <property type="match status" value="1"/>
</dbReference>
<dbReference type="AlphaFoldDB" id="A0A2W2E5W0"/>
<evidence type="ECO:0000313" key="3">
    <source>
        <dbReference type="Proteomes" id="UP000248627"/>
    </source>
</evidence>
<dbReference type="RefSeq" id="WP_111241664.1">
    <property type="nucleotide sequence ID" value="NZ_AP023358.1"/>
</dbReference>
<proteinExistence type="predicted"/>
<dbReference type="GO" id="GO:0016853">
    <property type="term" value="F:isomerase activity"/>
    <property type="evidence" value="ECO:0007669"/>
    <property type="project" value="UniProtKB-KW"/>
</dbReference>
<gene>
    <name evidence="2" type="ORF">C1I93_03045</name>
</gene>
<feature type="domain" description="Xylose isomerase-like TIM barrel" evidence="1">
    <location>
        <begin position="31"/>
        <end position="282"/>
    </location>
</feature>
<evidence type="ECO:0000259" key="1">
    <source>
        <dbReference type="Pfam" id="PF01261"/>
    </source>
</evidence>
<name>A0A2W2E5W0_9ACTN</name>
<comment type="caution">
    <text evidence="2">The sequence shown here is derived from an EMBL/GenBank/DDBJ whole genome shotgun (WGS) entry which is preliminary data.</text>
</comment>
<protein>
    <submittedName>
        <fullName evidence="2">Sugar phosphate isomerase/epimerase</fullName>
    </submittedName>
</protein>
<dbReference type="OrthoDB" id="1900402at2"/>
<dbReference type="InterPro" id="IPR036237">
    <property type="entry name" value="Xyl_isomerase-like_sf"/>
</dbReference>
<accession>A0A2W2E5W0</accession>
<dbReference type="PANTHER" id="PTHR12110">
    <property type="entry name" value="HYDROXYPYRUVATE ISOMERASE"/>
    <property type="match status" value="1"/>
</dbReference>
<dbReference type="EMBL" id="POTX01000011">
    <property type="protein sequence ID" value="PZG00254.1"/>
    <property type="molecule type" value="Genomic_DNA"/>
</dbReference>
<dbReference type="Gene3D" id="3.20.20.150">
    <property type="entry name" value="Divalent-metal-dependent TIM barrel enzymes"/>
    <property type="match status" value="1"/>
</dbReference>
<evidence type="ECO:0000313" key="2">
    <source>
        <dbReference type="EMBL" id="PZG00254.1"/>
    </source>
</evidence>
<dbReference type="NCBIfam" id="NF035938">
    <property type="entry name" value="EboA_domain"/>
    <property type="match status" value="1"/>
</dbReference>
<dbReference type="InterPro" id="IPR047715">
    <property type="entry name" value="EboA_dom"/>
</dbReference>
<reference evidence="2 3" key="1">
    <citation type="submission" date="2018-01" db="EMBL/GenBank/DDBJ databases">
        <title>Draft genome sequence of Jishengella endophytica.</title>
        <authorList>
            <person name="Sahin N."/>
            <person name="Ay H."/>
            <person name="Saygin H."/>
        </authorList>
    </citation>
    <scope>NUCLEOTIDE SEQUENCE [LARGE SCALE GENOMIC DNA]</scope>
    <source>
        <strain evidence="2 3">DSM 45430</strain>
    </source>
</reference>
<dbReference type="SUPFAM" id="SSF51658">
    <property type="entry name" value="Xylose isomerase-like"/>
    <property type="match status" value="1"/>
</dbReference>
<dbReference type="Proteomes" id="UP000248627">
    <property type="component" value="Unassembled WGS sequence"/>
</dbReference>
<dbReference type="Pfam" id="PF01261">
    <property type="entry name" value="AP_endonuc_2"/>
    <property type="match status" value="1"/>
</dbReference>
<organism evidence="2 3">
    <name type="scientific">Micromonospora endophytica</name>
    <dbReference type="NCBI Taxonomy" id="515350"/>
    <lineage>
        <taxon>Bacteria</taxon>
        <taxon>Bacillati</taxon>
        <taxon>Actinomycetota</taxon>
        <taxon>Actinomycetes</taxon>
        <taxon>Micromonosporales</taxon>
        <taxon>Micromonosporaceae</taxon>
        <taxon>Micromonospora</taxon>
    </lineage>
</organism>
<keyword evidence="2" id="KW-0413">Isomerase</keyword>
<dbReference type="InterPro" id="IPR013022">
    <property type="entry name" value="Xyl_isomerase-like_TIM-brl"/>
</dbReference>
<sequence>MTAGTPTDHGGLRFGYGTNGFANHRLDDALAVIADLGYTGVALTLDHDHLDPFAPELARRVDAVGRRLAALGLAVVIETGARYLLDPWHKHAPTLLHDDPARRVEFLRRAVRIGADLGAEAVSFWAGVRPDDVPPAVAWERLVAGCATVVEEAENAGVTLGFEPEPGMLVEDIAGWRRLHAALGRPTTLGLTLDIGHCRCLEPQPVPDCVRDVGQHLVNVQIDDMRRDVHEHLEFGTGEIDFPPVLAALREVGYAGLVAVELPRHSHAAPAVAARSLAFLRAAAVGDTGNGGTTHGGTSNGGTRRVTTAMTPDALRAALADVPDPAWLTAALHAVAAQPAAISRYFPAAGRRCGRADLPDLPGWTADEAARALLLATLPAEHAEQAETLYRTGDAAEKRAVLKALPLLPVGAAGVPLLHDALRTNDTRLIAAALGPYAEHLDQATWRQAVLKCVFTGVALAVLADLDERADAELAGMLAALAAERHAAGRSLPTDATELLDRLTTIGPPAGLTATGQPHSREA</sequence>
<dbReference type="InterPro" id="IPR050312">
    <property type="entry name" value="IolE/XylAMocC-like"/>
</dbReference>
<keyword evidence="3" id="KW-1185">Reference proteome</keyword>